<dbReference type="PROSITE" id="PS50093">
    <property type="entry name" value="PKD"/>
    <property type="match status" value="1"/>
</dbReference>
<evidence type="ECO:0000259" key="4">
    <source>
        <dbReference type="PROSITE" id="PS50093"/>
    </source>
</evidence>
<dbReference type="SUPFAM" id="SSF49299">
    <property type="entry name" value="PKD domain"/>
    <property type="match status" value="1"/>
</dbReference>
<dbReference type="Pfam" id="PF08139">
    <property type="entry name" value="LPAM_1"/>
    <property type="match status" value="1"/>
</dbReference>
<reference evidence="5" key="1">
    <citation type="submission" date="2020-10" db="EMBL/GenBank/DDBJ databases">
        <authorList>
            <person name="Gilroy R."/>
        </authorList>
    </citation>
    <scope>NUCLEOTIDE SEQUENCE</scope>
    <source>
        <strain evidence="5">B1-15692</strain>
    </source>
</reference>
<dbReference type="InterPro" id="IPR000601">
    <property type="entry name" value="PKD_dom"/>
</dbReference>
<evidence type="ECO:0000313" key="6">
    <source>
        <dbReference type="Proteomes" id="UP000823660"/>
    </source>
</evidence>
<dbReference type="CDD" id="cd00146">
    <property type="entry name" value="PKD"/>
    <property type="match status" value="1"/>
</dbReference>
<comment type="caution">
    <text evidence="5">The sequence shown here is derived from an EMBL/GenBank/DDBJ whole genome shotgun (WGS) entry which is preliminary data.</text>
</comment>
<dbReference type="Gene3D" id="2.60.40.10">
    <property type="entry name" value="Immunoglobulins"/>
    <property type="match status" value="1"/>
</dbReference>
<evidence type="ECO:0000256" key="2">
    <source>
        <dbReference type="ARBA" id="ARBA00022729"/>
    </source>
</evidence>
<dbReference type="Proteomes" id="UP000823660">
    <property type="component" value="Unassembled WGS sequence"/>
</dbReference>
<dbReference type="InterPro" id="IPR022409">
    <property type="entry name" value="PKD/Chitinase_dom"/>
</dbReference>
<keyword evidence="2 3" id="KW-0732">Signal</keyword>
<dbReference type="InterPro" id="IPR013783">
    <property type="entry name" value="Ig-like_fold"/>
</dbReference>
<proteinExistence type="predicted"/>
<evidence type="ECO:0000256" key="1">
    <source>
        <dbReference type="ARBA" id="ARBA00017922"/>
    </source>
</evidence>
<sequence length="116" mass="12580">MMKRIIVAGLALAVLAACNKDEPGPSPITDPIQEAPVADFDVTVNAYGIATFTNKSTNAIAYRWDFGDNRSSDRNSASVEENPTFTYTRTGTYTVTLSASNGYEVDVTSKEVVYSR</sequence>
<dbReference type="PROSITE" id="PS51257">
    <property type="entry name" value="PROKAR_LIPOPROTEIN"/>
    <property type="match status" value="1"/>
</dbReference>
<accession>A0A9D9I916</accession>
<reference evidence="5" key="2">
    <citation type="journal article" date="2021" name="PeerJ">
        <title>Extensive microbial diversity within the chicken gut microbiome revealed by metagenomics and culture.</title>
        <authorList>
            <person name="Gilroy R."/>
            <person name="Ravi A."/>
            <person name="Getino M."/>
            <person name="Pursley I."/>
            <person name="Horton D.L."/>
            <person name="Alikhan N.F."/>
            <person name="Baker D."/>
            <person name="Gharbi K."/>
            <person name="Hall N."/>
            <person name="Watson M."/>
            <person name="Adriaenssens E.M."/>
            <person name="Foster-Nyarko E."/>
            <person name="Jarju S."/>
            <person name="Secka A."/>
            <person name="Antonio M."/>
            <person name="Oren A."/>
            <person name="Chaudhuri R.R."/>
            <person name="La Ragione R."/>
            <person name="Hildebrand F."/>
            <person name="Pallen M.J."/>
        </authorList>
    </citation>
    <scope>NUCLEOTIDE SEQUENCE</scope>
    <source>
        <strain evidence="5">B1-15692</strain>
    </source>
</reference>
<evidence type="ECO:0000256" key="3">
    <source>
        <dbReference type="SAM" id="SignalP"/>
    </source>
</evidence>
<dbReference type="EMBL" id="JADIMH010000039">
    <property type="protein sequence ID" value="MBO8467484.1"/>
    <property type="molecule type" value="Genomic_DNA"/>
</dbReference>
<protein>
    <recommendedName>
        <fullName evidence="1">Type IV secretion system putative lipoprotein virB7</fullName>
    </recommendedName>
</protein>
<dbReference type="AlphaFoldDB" id="A0A9D9I916"/>
<dbReference type="SMART" id="SM00089">
    <property type="entry name" value="PKD"/>
    <property type="match status" value="1"/>
</dbReference>
<feature type="signal peptide" evidence="3">
    <location>
        <begin position="1"/>
        <end position="19"/>
    </location>
</feature>
<name>A0A9D9I916_9BACT</name>
<evidence type="ECO:0000313" key="5">
    <source>
        <dbReference type="EMBL" id="MBO8467484.1"/>
    </source>
</evidence>
<dbReference type="Pfam" id="PF18911">
    <property type="entry name" value="PKD_4"/>
    <property type="match status" value="1"/>
</dbReference>
<feature type="chain" id="PRO_5038484400" description="Type IV secretion system putative lipoprotein virB7" evidence="3">
    <location>
        <begin position="20"/>
        <end position="116"/>
    </location>
</feature>
<organism evidence="5 6">
    <name type="scientific">Candidatus Cryptobacteroides faecipullorum</name>
    <dbReference type="NCBI Taxonomy" id="2840764"/>
    <lineage>
        <taxon>Bacteria</taxon>
        <taxon>Pseudomonadati</taxon>
        <taxon>Bacteroidota</taxon>
        <taxon>Bacteroidia</taxon>
        <taxon>Bacteroidales</taxon>
        <taxon>Candidatus Cryptobacteroides</taxon>
    </lineage>
</organism>
<dbReference type="InterPro" id="IPR012640">
    <property type="entry name" value="Membr_lipoprot_lipid_attach_CS"/>
</dbReference>
<dbReference type="InterPro" id="IPR035986">
    <property type="entry name" value="PKD_dom_sf"/>
</dbReference>
<feature type="domain" description="PKD" evidence="4">
    <location>
        <begin position="56"/>
        <end position="101"/>
    </location>
</feature>
<gene>
    <name evidence="5" type="ORF">IAB99_06950</name>
</gene>